<organism evidence="2 3">
    <name type="scientific">Paenibacillus hemerocallicola</name>
    <dbReference type="NCBI Taxonomy" id="1172614"/>
    <lineage>
        <taxon>Bacteria</taxon>
        <taxon>Bacillati</taxon>
        <taxon>Bacillota</taxon>
        <taxon>Bacilli</taxon>
        <taxon>Bacillales</taxon>
        <taxon>Paenibacillaceae</taxon>
        <taxon>Paenibacillus</taxon>
    </lineage>
</organism>
<protein>
    <submittedName>
        <fullName evidence="2">Uncharacterized protein</fullName>
    </submittedName>
</protein>
<keyword evidence="3" id="KW-1185">Reference proteome</keyword>
<dbReference type="OrthoDB" id="9981864at2"/>
<name>A0A5C4T3M4_9BACL</name>
<comment type="caution">
    <text evidence="2">The sequence shown here is derived from an EMBL/GenBank/DDBJ whole genome shotgun (WGS) entry which is preliminary data.</text>
</comment>
<reference evidence="2 3" key="1">
    <citation type="submission" date="2019-05" db="EMBL/GenBank/DDBJ databases">
        <title>We sequenced the genome of Paenibacillus hemerocallicola KCTC 33185 for further insight into its adaptation and study the phylogeny of Paenibacillus.</title>
        <authorList>
            <person name="Narsing Rao M.P."/>
        </authorList>
    </citation>
    <scope>NUCLEOTIDE SEQUENCE [LARGE SCALE GENOMIC DNA]</scope>
    <source>
        <strain evidence="2 3">KCTC 33185</strain>
    </source>
</reference>
<sequence>MKQAIPRLRIAMTLLFAAELAAGVAALFLYDGAMSIGFLVTLPLLGFLQSIMLFKREAPRRLKLFVALQAMLFLLPPIVYAGFQPNVSYEEAVDLVRSHRQDDAEPIADGGKRYVTLEGVSNPFISRGYVIVVPDRGTQVEYIVNPVSGKVSELK</sequence>
<gene>
    <name evidence="2" type="ORF">FE784_25250</name>
</gene>
<keyword evidence="1" id="KW-0472">Membrane</keyword>
<proteinExistence type="predicted"/>
<feature type="transmembrane region" description="Helical" evidence="1">
    <location>
        <begin position="12"/>
        <end position="30"/>
    </location>
</feature>
<feature type="transmembrane region" description="Helical" evidence="1">
    <location>
        <begin position="36"/>
        <end position="54"/>
    </location>
</feature>
<evidence type="ECO:0000313" key="2">
    <source>
        <dbReference type="EMBL" id="TNJ63486.1"/>
    </source>
</evidence>
<keyword evidence="1" id="KW-0812">Transmembrane</keyword>
<keyword evidence="1" id="KW-1133">Transmembrane helix</keyword>
<dbReference type="AlphaFoldDB" id="A0A5C4T3M4"/>
<feature type="transmembrane region" description="Helical" evidence="1">
    <location>
        <begin position="66"/>
        <end position="83"/>
    </location>
</feature>
<accession>A0A5C4T3M4</accession>
<evidence type="ECO:0000256" key="1">
    <source>
        <dbReference type="SAM" id="Phobius"/>
    </source>
</evidence>
<dbReference type="EMBL" id="VDCQ01000042">
    <property type="protein sequence ID" value="TNJ63486.1"/>
    <property type="molecule type" value="Genomic_DNA"/>
</dbReference>
<dbReference type="RefSeq" id="WP_139605039.1">
    <property type="nucleotide sequence ID" value="NZ_VDCQ01000042.1"/>
</dbReference>
<dbReference type="Proteomes" id="UP000307943">
    <property type="component" value="Unassembled WGS sequence"/>
</dbReference>
<evidence type="ECO:0000313" key="3">
    <source>
        <dbReference type="Proteomes" id="UP000307943"/>
    </source>
</evidence>